<name>N1UC01_9LEPT</name>
<evidence type="ECO:0000313" key="1">
    <source>
        <dbReference type="EMBL" id="EMY15449.1"/>
    </source>
</evidence>
<proteinExistence type="predicted"/>
<organism evidence="1 2">
    <name type="scientific">Leptospira weilii str. Ecochallenge</name>
    <dbReference type="NCBI Taxonomy" id="1049986"/>
    <lineage>
        <taxon>Bacteria</taxon>
        <taxon>Pseudomonadati</taxon>
        <taxon>Spirochaetota</taxon>
        <taxon>Spirochaetia</taxon>
        <taxon>Leptospirales</taxon>
        <taxon>Leptospiraceae</taxon>
        <taxon>Leptospira</taxon>
    </lineage>
</organism>
<accession>N1UC01</accession>
<sequence length="40" mass="5061">MWRFILFDKFRILWRKESFVFFAIERVHIKPEKETSRLGC</sequence>
<gene>
    <name evidence="1" type="ORF">LEP1GSC043_3740</name>
</gene>
<reference evidence="1 2" key="1">
    <citation type="submission" date="2013-02" db="EMBL/GenBank/DDBJ databases">
        <authorList>
            <person name="Harkins D.M."/>
            <person name="Durkin A.S."/>
            <person name="Brinkac L.M."/>
            <person name="Haft D.H."/>
            <person name="Selengut J.D."/>
            <person name="Sanka R."/>
            <person name="DePew J."/>
            <person name="Purushe J."/>
            <person name="Haake D.A."/>
            <person name="Matsunaga J."/>
            <person name="Vinetz J.M."/>
            <person name="Sutton G.G."/>
            <person name="Nierman W.C."/>
            <person name="Fouts D.E."/>
        </authorList>
    </citation>
    <scope>NUCLEOTIDE SEQUENCE [LARGE SCALE GENOMIC DNA]</scope>
    <source>
        <strain evidence="1 2">Ecochallenge</strain>
    </source>
</reference>
<dbReference type="Proteomes" id="UP000012249">
    <property type="component" value="Unassembled WGS sequence"/>
</dbReference>
<dbReference type="EMBL" id="AHMI02000091">
    <property type="protein sequence ID" value="EMY15449.1"/>
    <property type="molecule type" value="Genomic_DNA"/>
</dbReference>
<dbReference type="AlphaFoldDB" id="N1UC01"/>
<protein>
    <submittedName>
        <fullName evidence="1">Uncharacterized protein</fullName>
    </submittedName>
</protein>
<evidence type="ECO:0000313" key="2">
    <source>
        <dbReference type="Proteomes" id="UP000012249"/>
    </source>
</evidence>
<comment type="caution">
    <text evidence="1">The sequence shown here is derived from an EMBL/GenBank/DDBJ whole genome shotgun (WGS) entry which is preliminary data.</text>
</comment>